<evidence type="ECO:0000313" key="8">
    <source>
        <dbReference type="Proteomes" id="UP000440713"/>
    </source>
</evidence>
<name>A0A6N7WZC2_9FIRM</name>
<dbReference type="PANTHER" id="PTHR37693">
    <property type="entry name" value="PHOSPHATIDYLGLYCEROL LYSYLTRANSFERASE"/>
    <property type="match status" value="1"/>
</dbReference>
<dbReference type="EMBL" id="VUNE01000002">
    <property type="protein sequence ID" value="MST62235.1"/>
    <property type="molecule type" value="Genomic_DNA"/>
</dbReference>
<keyword evidence="6" id="KW-0808">Transferase</keyword>
<dbReference type="NCBIfam" id="TIGR00374">
    <property type="entry name" value="flippase-like domain"/>
    <property type="match status" value="1"/>
</dbReference>
<dbReference type="Pfam" id="PF03706">
    <property type="entry name" value="LPG_synthase_TM"/>
    <property type="match status" value="1"/>
</dbReference>
<feature type="transmembrane region" description="Helical" evidence="6">
    <location>
        <begin position="49"/>
        <end position="71"/>
    </location>
</feature>
<keyword evidence="3 6" id="KW-0812">Transmembrane</keyword>
<evidence type="ECO:0000256" key="5">
    <source>
        <dbReference type="ARBA" id="ARBA00023136"/>
    </source>
</evidence>
<gene>
    <name evidence="6" type="primary">mprF</name>
    <name evidence="7" type="ORF">FYJ71_04505</name>
</gene>
<evidence type="ECO:0000256" key="3">
    <source>
        <dbReference type="ARBA" id="ARBA00022692"/>
    </source>
</evidence>
<dbReference type="AlphaFoldDB" id="A0A6N7WZC2"/>
<feature type="transmembrane region" description="Helical" evidence="6">
    <location>
        <begin position="320"/>
        <end position="336"/>
    </location>
</feature>
<dbReference type="PANTHER" id="PTHR37693:SF1">
    <property type="entry name" value="INTEGRAL MEMBRANE PROTEIN"/>
    <property type="match status" value="1"/>
</dbReference>
<sequence length="349" mass="38989">MEGFQNKKSQMIGIGIITVLMIAVIAYILKDESLENIVNTMLSIKPMFILIAVTLMIFYILCEGVNIWIVMRALKKDVNLLNCLGYGFVGFYFSSITPSSSGGQPAQIFIMKKDGLSMTSSSLSLMVLLFSHQLVIIVMGILAFFFVPDFSTTYQTGFKLLLIYGFGSNSVILIGILLLIFSPNIVFGILNFFGILVYKLRLVKNRDSIKKKIESSIVEYERGAAYMRNNLNVIVKVTIVTFFQILAMFSIPFVIYYAFGLSKYSYFDIVLVQAVLNISVSSLPLPGSVGASESVFLDMFKTFFGNFVIPGMLLTRIANFYIVLIISGVISLLMYFRKNNEMPGGVETQ</sequence>
<evidence type="ECO:0000256" key="1">
    <source>
        <dbReference type="ARBA" id="ARBA00004651"/>
    </source>
</evidence>
<comment type="caution">
    <text evidence="7">The sequence shown here is derived from an EMBL/GenBank/DDBJ whole genome shotgun (WGS) entry which is preliminary data.</text>
</comment>
<dbReference type="GO" id="GO:0005886">
    <property type="term" value="C:plasma membrane"/>
    <property type="evidence" value="ECO:0007669"/>
    <property type="project" value="UniProtKB-SubCell"/>
</dbReference>
<reference evidence="7 8" key="1">
    <citation type="submission" date="2019-08" db="EMBL/GenBank/DDBJ databases">
        <title>In-depth cultivation of the pig gut microbiome towards novel bacterial diversity and tailored functional studies.</title>
        <authorList>
            <person name="Wylensek D."/>
            <person name="Hitch T.C.A."/>
            <person name="Clavel T."/>
        </authorList>
    </citation>
    <scope>NUCLEOTIDE SEQUENCE [LARGE SCALE GENOMIC DNA]</scope>
    <source>
        <strain evidence="7 8">WCA-SAB-591-4A-A</strain>
    </source>
</reference>
<feature type="transmembrane region" description="Helical" evidence="6">
    <location>
        <begin position="83"/>
        <end position="103"/>
    </location>
</feature>
<feature type="transmembrane region" description="Helical" evidence="6">
    <location>
        <begin position="185"/>
        <end position="203"/>
    </location>
</feature>
<keyword evidence="6" id="KW-0046">Antibiotic resistance</keyword>
<feature type="transmembrane region" description="Helical" evidence="6">
    <location>
        <begin position="12"/>
        <end position="29"/>
    </location>
</feature>
<keyword evidence="8" id="KW-1185">Reference proteome</keyword>
<feature type="transmembrane region" description="Helical" evidence="6">
    <location>
        <begin position="265"/>
        <end position="283"/>
    </location>
</feature>
<feature type="transmembrane region" description="Helical" evidence="6">
    <location>
        <begin position="123"/>
        <end position="148"/>
    </location>
</feature>
<keyword evidence="2" id="KW-1003">Cell membrane</keyword>
<dbReference type="InterPro" id="IPR022791">
    <property type="entry name" value="L-PG_synthase/AglD"/>
</dbReference>
<feature type="transmembrane region" description="Helical" evidence="6">
    <location>
        <begin position="237"/>
        <end position="259"/>
    </location>
</feature>
<evidence type="ECO:0000256" key="6">
    <source>
        <dbReference type="RuleBase" id="RU363042"/>
    </source>
</evidence>
<accession>A0A6N7WZC2</accession>
<keyword evidence="4 6" id="KW-1133">Transmembrane helix</keyword>
<dbReference type="GO" id="GO:0050071">
    <property type="term" value="F:phosphatidylglycerol lysyltransferase activity"/>
    <property type="evidence" value="ECO:0007669"/>
    <property type="project" value="UniProtKB-EC"/>
</dbReference>
<dbReference type="EC" id="2.3.2.3" evidence="6"/>
<feature type="transmembrane region" description="Helical" evidence="6">
    <location>
        <begin position="160"/>
        <end position="179"/>
    </location>
</feature>
<dbReference type="Proteomes" id="UP000440713">
    <property type="component" value="Unassembled WGS sequence"/>
</dbReference>
<dbReference type="GO" id="GO:0046677">
    <property type="term" value="P:response to antibiotic"/>
    <property type="evidence" value="ECO:0007669"/>
    <property type="project" value="UniProtKB-KW"/>
</dbReference>
<evidence type="ECO:0000313" key="7">
    <source>
        <dbReference type="EMBL" id="MST62235.1"/>
    </source>
</evidence>
<dbReference type="RefSeq" id="WP_154537634.1">
    <property type="nucleotide sequence ID" value="NZ_VUNE01000002.1"/>
</dbReference>
<comment type="catalytic activity">
    <reaction evidence="6">
        <text>L-lysyl-tRNA(Lys) + a 1,2-diacyl-sn-glycero-3-phospho-(1'-sn-glycerol) = a 1,2-diacyl-sn-glycero-3-phospho-1'-(3'-O-L-lysyl)-sn-glycerol + tRNA(Lys)</text>
        <dbReference type="Rhea" id="RHEA:10668"/>
        <dbReference type="Rhea" id="RHEA-COMP:9696"/>
        <dbReference type="Rhea" id="RHEA-COMP:9697"/>
        <dbReference type="ChEBI" id="CHEBI:64716"/>
        <dbReference type="ChEBI" id="CHEBI:75792"/>
        <dbReference type="ChEBI" id="CHEBI:78442"/>
        <dbReference type="ChEBI" id="CHEBI:78529"/>
        <dbReference type="EC" id="2.3.2.3"/>
    </reaction>
</comment>
<protein>
    <recommendedName>
        <fullName evidence="6">Phosphatidylglycerol lysyltransferase</fullName>
        <ecNumber evidence="6">2.3.2.3</ecNumber>
    </recommendedName>
    <alternativeName>
        <fullName evidence="6">Lysylphosphatidylglycerol synthase</fullName>
    </alternativeName>
</protein>
<organism evidence="7 8">
    <name type="scientific">Peptostreptococcus porci</name>
    <dbReference type="NCBI Taxonomy" id="2652282"/>
    <lineage>
        <taxon>Bacteria</taxon>
        <taxon>Bacillati</taxon>
        <taxon>Bacillota</taxon>
        <taxon>Clostridia</taxon>
        <taxon>Peptostreptococcales</taxon>
        <taxon>Peptostreptococcaceae</taxon>
        <taxon>Peptostreptococcus</taxon>
    </lineage>
</organism>
<dbReference type="GO" id="GO:0006629">
    <property type="term" value="P:lipid metabolic process"/>
    <property type="evidence" value="ECO:0007669"/>
    <property type="project" value="UniProtKB-KW"/>
</dbReference>
<comment type="subcellular location">
    <subcellularLocation>
        <location evidence="1 6">Cell membrane</location>
        <topology evidence="1 6">Multi-pass membrane protein</topology>
    </subcellularLocation>
</comment>
<keyword evidence="5 6" id="KW-0472">Membrane</keyword>
<evidence type="ECO:0000256" key="4">
    <source>
        <dbReference type="ARBA" id="ARBA00022989"/>
    </source>
</evidence>
<keyword evidence="6" id="KW-0443">Lipid metabolism</keyword>
<proteinExistence type="inferred from homology"/>
<comment type="function">
    <text evidence="6">Catalyzes the transfer of a lysyl group from L-lysyl-tRNA(Lys) to membrane-bound phosphatidylglycerol (PG), which produces lysylphosphatidylglycerol (LPG), a major component of the bacterial membrane with a positive net charge. LPG synthesis contributes to bacterial virulence as it is involved in the resistance mechanism against cationic antimicrobial peptides (CAMP) produces by the host's immune system (defensins, cathelicidins) and by the competing microorganisms.</text>
</comment>
<comment type="similarity">
    <text evidence="6">Belongs to the LPG synthase family.</text>
</comment>
<evidence type="ECO:0000256" key="2">
    <source>
        <dbReference type="ARBA" id="ARBA00022475"/>
    </source>
</evidence>